<keyword evidence="4" id="KW-1185">Reference proteome</keyword>
<evidence type="ECO:0000256" key="1">
    <source>
        <dbReference type="SAM" id="Coils"/>
    </source>
</evidence>
<reference evidence="3" key="1">
    <citation type="journal article" date="2021" name="Sci. Rep.">
        <title>Diploid genomic architecture of Nitzschia inconspicua, an elite biomass production diatom.</title>
        <authorList>
            <person name="Oliver A."/>
            <person name="Podell S."/>
            <person name="Pinowska A."/>
            <person name="Traller J.C."/>
            <person name="Smith S.R."/>
            <person name="McClure R."/>
            <person name="Beliaev A."/>
            <person name="Bohutskyi P."/>
            <person name="Hill E.A."/>
            <person name="Rabines A."/>
            <person name="Zheng H."/>
            <person name="Allen L.Z."/>
            <person name="Kuo A."/>
            <person name="Grigoriev I.V."/>
            <person name="Allen A.E."/>
            <person name="Hazlebeck D."/>
            <person name="Allen E.E."/>
        </authorList>
    </citation>
    <scope>NUCLEOTIDE SEQUENCE</scope>
    <source>
        <strain evidence="3">Hildebrandi</strain>
    </source>
</reference>
<evidence type="ECO:0000313" key="3">
    <source>
        <dbReference type="EMBL" id="KAG7361356.1"/>
    </source>
</evidence>
<feature type="compositionally biased region" description="Polar residues" evidence="2">
    <location>
        <begin position="213"/>
        <end position="222"/>
    </location>
</feature>
<feature type="compositionally biased region" description="Acidic residues" evidence="2">
    <location>
        <begin position="406"/>
        <end position="416"/>
    </location>
</feature>
<dbReference type="AlphaFoldDB" id="A0A9K3LI31"/>
<feature type="region of interest" description="Disordered" evidence="2">
    <location>
        <begin position="201"/>
        <end position="306"/>
    </location>
</feature>
<proteinExistence type="predicted"/>
<feature type="compositionally biased region" description="Basic and acidic residues" evidence="2">
    <location>
        <begin position="223"/>
        <end position="257"/>
    </location>
</feature>
<feature type="region of interest" description="Disordered" evidence="2">
    <location>
        <begin position="406"/>
        <end position="477"/>
    </location>
</feature>
<feature type="coiled-coil region" evidence="1">
    <location>
        <begin position="513"/>
        <end position="590"/>
    </location>
</feature>
<reference evidence="3" key="2">
    <citation type="submission" date="2021-04" db="EMBL/GenBank/DDBJ databases">
        <authorList>
            <person name="Podell S."/>
        </authorList>
    </citation>
    <scope>NUCLEOTIDE SEQUENCE</scope>
    <source>
        <strain evidence="3">Hildebrandi</strain>
    </source>
</reference>
<dbReference type="Proteomes" id="UP000693970">
    <property type="component" value="Unassembled WGS sequence"/>
</dbReference>
<sequence length="829" mass="93119">MPRKPKNTKETDPSANHPSENYREHRLFLIRSLERNDVDMAALLKLNASLHEAKAKLLQSCGELVLLDLGCGRLKLVNDELHEETNNPQEEATKEDRAATEDLQQATVTTQHHLTPAQKKVCVDFLLRMKLRRKLCNRLIRRLNRVASAMDGKDVSPPPPPRYGDLRLHIDPEEVEARAAEWKQIDEAKKRIEAALKGDQSVYDPSNFIPGNKSCSKGGKNNDQVKETSTKQETSSKEENKPIDAPHDSSVKSHDDPQPMEVDSSNETKEASEETDASKKKSDQNSPPDDQAGDPDETQTPTLESDFELLQEYDDAYEKVWDPETKTFKYTLSMEDKGEPEYLQIKNGAGIGASNREMTLPDREAEHKRWQTNMLARIPDQPTFEELGLKNRVFFLEERRKRCLEEAAEGSDDEEMANSNEPSPKKVRTTRSRDNNKEGTPKKENTASGDEVSKDENNPAGEDSEKEKTASTVDLSQTMPKRSISFAATPSFHEQDLHRLRIIHHDVVKNAAAEQARNQLSLVTNEYNNALHRSTECFNARHQIQHNLTFLIAKGRQELSKAQKEYAAAIAQARRQYIAERQAYDALRLQTLLPSKIGKAPEGTPFIQQYMMMSAGDRCMVAGSLADVVDGSIAVAEGRSNFPKFKDFVPPQPPGVNPETGEDMAQRQHRIEAEYRAQYNLMNSQFQASETERAKMWRKMMKAKAELDMSHEQVVGGVRQTIRVTSSNYNQIPMPAFQGSANVALPREVARQGFAVASYRPPASAGPGISTSKYSAAKVRQRKSADGSVAPVSEPKKTKEGLYIRPAGRTRKGMRWDAFNGVWVPQSQS</sequence>
<feature type="compositionally biased region" description="Basic and acidic residues" evidence="2">
    <location>
        <begin position="431"/>
        <end position="469"/>
    </location>
</feature>
<evidence type="ECO:0000256" key="2">
    <source>
        <dbReference type="SAM" id="MobiDB-lite"/>
    </source>
</evidence>
<dbReference type="OrthoDB" id="45872at2759"/>
<name>A0A9K3LI31_9STRA</name>
<comment type="caution">
    <text evidence="3">The sequence shown here is derived from an EMBL/GenBank/DDBJ whole genome shotgun (WGS) entry which is preliminary data.</text>
</comment>
<dbReference type="EMBL" id="JAGRRH010000013">
    <property type="protein sequence ID" value="KAG7361356.1"/>
    <property type="molecule type" value="Genomic_DNA"/>
</dbReference>
<feature type="region of interest" description="Disordered" evidence="2">
    <location>
        <begin position="1"/>
        <end position="20"/>
    </location>
</feature>
<feature type="compositionally biased region" description="Basic and acidic residues" evidence="2">
    <location>
        <begin position="266"/>
        <end position="283"/>
    </location>
</feature>
<protein>
    <submittedName>
        <fullName evidence="3">Uncharacterized protein</fullName>
    </submittedName>
</protein>
<accession>A0A9K3LI31</accession>
<keyword evidence="1" id="KW-0175">Coiled coil</keyword>
<evidence type="ECO:0000313" key="4">
    <source>
        <dbReference type="Proteomes" id="UP000693970"/>
    </source>
</evidence>
<gene>
    <name evidence="3" type="ORF">IV203_036456</name>
</gene>
<organism evidence="3 4">
    <name type="scientific">Nitzschia inconspicua</name>
    <dbReference type="NCBI Taxonomy" id="303405"/>
    <lineage>
        <taxon>Eukaryota</taxon>
        <taxon>Sar</taxon>
        <taxon>Stramenopiles</taxon>
        <taxon>Ochrophyta</taxon>
        <taxon>Bacillariophyta</taxon>
        <taxon>Bacillariophyceae</taxon>
        <taxon>Bacillariophycidae</taxon>
        <taxon>Bacillariales</taxon>
        <taxon>Bacillariaceae</taxon>
        <taxon>Nitzschia</taxon>
    </lineage>
</organism>